<feature type="chain" id="PRO_5014811467" evidence="2">
    <location>
        <begin position="33"/>
        <end position="135"/>
    </location>
</feature>
<reference evidence="3" key="1">
    <citation type="submission" date="2018-01" db="EMBL/GenBank/DDBJ databases">
        <title>An insight into the sialome of Amazonian anophelines.</title>
        <authorList>
            <person name="Ribeiro J.M."/>
            <person name="Scarpassa V."/>
            <person name="Calvo E."/>
        </authorList>
    </citation>
    <scope>NUCLEOTIDE SEQUENCE</scope>
    <source>
        <tissue evidence="3">Salivary glands</tissue>
    </source>
</reference>
<evidence type="ECO:0000256" key="1">
    <source>
        <dbReference type="SAM" id="Phobius"/>
    </source>
</evidence>
<evidence type="ECO:0000313" key="3">
    <source>
        <dbReference type="EMBL" id="MBW31597.1"/>
    </source>
</evidence>
<accession>A0A2M3ZSQ0</accession>
<evidence type="ECO:0000256" key="2">
    <source>
        <dbReference type="SAM" id="SignalP"/>
    </source>
</evidence>
<keyword evidence="1" id="KW-0812">Transmembrane</keyword>
<organism evidence="3">
    <name type="scientific">Anopheles braziliensis</name>
    <dbReference type="NCBI Taxonomy" id="58242"/>
    <lineage>
        <taxon>Eukaryota</taxon>
        <taxon>Metazoa</taxon>
        <taxon>Ecdysozoa</taxon>
        <taxon>Arthropoda</taxon>
        <taxon>Hexapoda</taxon>
        <taxon>Insecta</taxon>
        <taxon>Pterygota</taxon>
        <taxon>Neoptera</taxon>
        <taxon>Endopterygota</taxon>
        <taxon>Diptera</taxon>
        <taxon>Nematocera</taxon>
        <taxon>Culicoidea</taxon>
        <taxon>Culicidae</taxon>
        <taxon>Anophelinae</taxon>
        <taxon>Anopheles</taxon>
    </lineage>
</organism>
<feature type="signal peptide" evidence="2">
    <location>
        <begin position="1"/>
        <end position="32"/>
    </location>
</feature>
<keyword evidence="1" id="KW-0472">Membrane</keyword>
<name>A0A2M3ZSQ0_9DIPT</name>
<dbReference type="EMBL" id="GGFM01010846">
    <property type="protein sequence ID" value="MBW31597.1"/>
    <property type="molecule type" value="Transcribed_RNA"/>
</dbReference>
<feature type="transmembrane region" description="Helical" evidence="1">
    <location>
        <begin position="56"/>
        <end position="75"/>
    </location>
</feature>
<dbReference type="AlphaFoldDB" id="A0A2M3ZSQ0"/>
<keyword evidence="1" id="KW-1133">Transmembrane helix</keyword>
<proteinExistence type="predicted"/>
<sequence>MQSGFYPGRLSHRPRLPLLLFCFFFSVPLGSALPRLLYSACLGRRGKRRLDFTLRMRYSGMTTATLLFLLPLLLLDSNSHCREINTASLLSVSGQHEGGRGCRAREGGGRSRIVACRTLDFAKFPQKHINQRQAR</sequence>
<protein>
    <submittedName>
        <fullName evidence="3">Putative secreted peptide</fullName>
    </submittedName>
</protein>
<keyword evidence="2" id="KW-0732">Signal</keyword>